<dbReference type="Proteomes" id="UP000636110">
    <property type="component" value="Unassembled WGS sequence"/>
</dbReference>
<reference evidence="1 2" key="1">
    <citation type="submission" date="2019-11" db="EMBL/GenBank/DDBJ databases">
        <title>Description of Pedobacter sp. LMG 31462T.</title>
        <authorList>
            <person name="Carlier A."/>
            <person name="Qi S."/>
            <person name="Vandamme P."/>
        </authorList>
    </citation>
    <scope>NUCLEOTIDE SEQUENCE [LARGE SCALE GENOMIC DNA]</scope>
    <source>
        <strain evidence="1 2">LMG 31462</strain>
    </source>
</reference>
<dbReference type="EMBL" id="WNXC01000006">
    <property type="protein sequence ID" value="MBB2150383.1"/>
    <property type="molecule type" value="Genomic_DNA"/>
</dbReference>
<organism evidence="1 2">
    <name type="scientific">Pedobacter gandavensis</name>
    <dbReference type="NCBI Taxonomy" id="2679963"/>
    <lineage>
        <taxon>Bacteria</taxon>
        <taxon>Pseudomonadati</taxon>
        <taxon>Bacteroidota</taxon>
        <taxon>Sphingobacteriia</taxon>
        <taxon>Sphingobacteriales</taxon>
        <taxon>Sphingobacteriaceae</taxon>
        <taxon>Pedobacter</taxon>
    </lineage>
</organism>
<evidence type="ECO:0000313" key="1">
    <source>
        <dbReference type="EMBL" id="MBB2150383.1"/>
    </source>
</evidence>
<accession>A0ABR6EYL9</accession>
<keyword evidence="2" id="KW-1185">Reference proteome</keyword>
<dbReference type="RefSeq" id="WP_182959318.1">
    <property type="nucleotide sequence ID" value="NZ_WNXC01000006.1"/>
</dbReference>
<name>A0ABR6EYL9_9SPHI</name>
<proteinExistence type="predicted"/>
<protein>
    <submittedName>
        <fullName evidence="1">Uncharacterized protein</fullName>
    </submittedName>
</protein>
<gene>
    <name evidence="1" type="ORF">GM920_15910</name>
</gene>
<sequence length="103" mass="11807">MTITVLPIIEPDIKPADPLVKVMNDQLVILARELQDLHLKEVELMEPLFDDIVIYISYNNKQGIRWKIVNDVPESAINEVATQCDKLGYVRWKTATLNAFNRG</sequence>
<evidence type="ECO:0000313" key="2">
    <source>
        <dbReference type="Proteomes" id="UP000636110"/>
    </source>
</evidence>
<comment type="caution">
    <text evidence="1">The sequence shown here is derived from an EMBL/GenBank/DDBJ whole genome shotgun (WGS) entry which is preliminary data.</text>
</comment>